<sequence length="196" mass="21843">MEVPQLATNGRPDNLTARLVAIIIHEMTACNSRWRDYGASRDAQLQQLHEDCRQFKAHIETQRHTINAQAERISRLEFEMSPMELSCNTASPAAFSMSLQGSRRKIPDPVVDLHSSFTGGTFENALEKTYGLSPDDEDVDLEGDAFGPLMALAMTAVEDATEQRAEAEEVMLTESPNSMKRCMEEADVVSKRVCCM</sequence>
<dbReference type="GeneID" id="34566100"/>
<gene>
    <name evidence="1" type="ORF">CORC01_12972</name>
</gene>
<name>A0A1G4ARL0_9PEZI</name>
<keyword evidence="2" id="KW-1185">Reference proteome</keyword>
<accession>A0A1G4ARL0</accession>
<dbReference type="OrthoDB" id="4846093at2759"/>
<proteinExistence type="predicted"/>
<reference evidence="1 2" key="1">
    <citation type="submission" date="2016-09" db="EMBL/GenBank/DDBJ databases">
        <authorList>
            <person name="Capua I."/>
            <person name="De Benedictis P."/>
            <person name="Joannis T."/>
            <person name="Lombin L.H."/>
            <person name="Cattoli G."/>
        </authorList>
    </citation>
    <scope>NUCLEOTIDE SEQUENCE [LARGE SCALE GENOMIC DNA]</scope>
    <source>
        <strain evidence="1 2">IMI 309357</strain>
    </source>
</reference>
<dbReference type="RefSeq" id="XP_022468917.1">
    <property type="nucleotide sequence ID" value="XM_022624590.1"/>
</dbReference>
<evidence type="ECO:0000313" key="2">
    <source>
        <dbReference type="Proteomes" id="UP000176998"/>
    </source>
</evidence>
<protein>
    <submittedName>
        <fullName evidence="1">Uncharacterized protein</fullName>
    </submittedName>
</protein>
<dbReference type="AlphaFoldDB" id="A0A1G4ARL0"/>
<organism evidence="1 2">
    <name type="scientific">Colletotrichum orchidophilum</name>
    <dbReference type="NCBI Taxonomy" id="1209926"/>
    <lineage>
        <taxon>Eukaryota</taxon>
        <taxon>Fungi</taxon>
        <taxon>Dikarya</taxon>
        <taxon>Ascomycota</taxon>
        <taxon>Pezizomycotina</taxon>
        <taxon>Sordariomycetes</taxon>
        <taxon>Hypocreomycetidae</taxon>
        <taxon>Glomerellales</taxon>
        <taxon>Glomerellaceae</taxon>
        <taxon>Colletotrichum</taxon>
    </lineage>
</organism>
<dbReference type="EMBL" id="MJBS01000172">
    <property type="protein sequence ID" value="OHE91745.1"/>
    <property type="molecule type" value="Genomic_DNA"/>
</dbReference>
<comment type="caution">
    <text evidence="1">The sequence shown here is derived from an EMBL/GenBank/DDBJ whole genome shotgun (WGS) entry which is preliminary data.</text>
</comment>
<dbReference type="Proteomes" id="UP000176998">
    <property type="component" value="Unassembled WGS sequence"/>
</dbReference>
<evidence type="ECO:0000313" key="1">
    <source>
        <dbReference type="EMBL" id="OHE91745.1"/>
    </source>
</evidence>